<dbReference type="AlphaFoldDB" id="A0A6N7PUV0"/>
<evidence type="ECO:0000313" key="2">
    <source>
        <dbReference type="Proteomes" id="UP000440224"/>
    </source>
</evidence>
<dbReference type="EMBL" id="WJIE01000005">
    <property type="protein sequence ID" value="MRG94200.1"/>
    <property type="molecule type" value="Genomic_DNA"/>
</dbReference>
<sequence>MPTDEDHLCSDLLNIAYRIAYAIRDPHAEHDIRVSGYNGEVGDGRLLAKNCVLFSDNAYRVCLRCKPDKFTLAVHVEVLATRMDGNAFQFECLGAVLLPNGDKDAFVLKASQAVFKHMEEWRLGIR</sequence>
<evidence type="ECO:0000313" key="1">
    <source>
        <dbReference type="EMBL" id="MRG94200.1"/>
    </source>
</evidence>
<proteinExistence type="predicted"/>
<accession>A0A6N7PUV0</accession>
<name>A0A6N7PUV0_9BACT</name>
<protein>
    <submittedName>
        <fullName evidence="1">Uncharacterized protein</fullName>
    </submittedName>
</protein>
<keyword evidence="2" id="KW-1185">Reference proteome</keyword>
<organism evidence="1 2">
    <name type="scientific">Polyangium spumosum</name>
    <dbReference type="NCBI Taxonomy" id="889282"/>
    <lineage>
        <taxon>Bacteria</taxon>
        <taxon>Pseudomonadati</taxon>
        <taxon>Myxococcota</taxon>
        <taxon>Polyangia</taxon>
        <taxon>Polyangiales</taxon>
        <taxon>Polyangiaceae</taxon>
        <taxon>Polyangium</taxon>
    </lineage>
</organism>
<dbReference type="RefSeq" id="WP_153821018.1">
    <property type="nucleotide sequence ID" value="NZ_WJIE01000005.1"/>
</dbReference>
<gene>
    <name evidence="1" type="ORF">GF068_20075</name>
</gene>
<reference evidence="1 2" key="1">
    <citation type="submission" date="2019-10" db="EMBL/GenBank/DDBJ databases">
        <title>A soil myxobacterium in the family Polyangiaceae.</title>
        <authorList>
            <person name="Li Y."/>
            <person name="Wang J."/>
        </authorList>
    </citation>
    <scope>NUCLEOTIDE SEQUENCE [LARGE SCALE GENOMIC DNA]</scope>
    <source>
        <strain evidence="1 2">DSM 14734</strain>
    </source>
</reference>
<comment type="caution">
    <text evidence="1">The sequence shown here is derived from an EMBL/GenBank/DDBJ whole genome shotgun (WGS) entry which is preliminary data.</text>
</comment>
<dbReference type="Proteomes" id="UP000440224">
    <property type="component" value="Unassembled WGS sequence"/>
</dbReference>